<dbReference type="Pfam" id="PF12392">
    <property type="entry name" value="DUF3656"/>
    <property type="match status" value="1"/>
</dbReference>
<dbReference type="EMBL" id="JABZGU010000043">
    <property type="protein sequence ID" value="MBF4802743.1"/>
    <property type="molecule type" value="Genomic_DNA"/>
</dbReference>
<feature type="region of interest" description="Disordered" evidence="1">
    <location>
        <begin position="1"/>
        <end position="34"/>
    </location>
</feature>
<evidence type="ECO:0000313" key="4">
    <source>
        <dbReference type="Proteomes" id="UP000787322"/>
    </source>
</evidence>
<dbReference type="InterPro" id="IPR051454">
    <property type="entry name" value="RNA/ubiquinone_mod_enzymes"/>
</dbReference>
<sequence length="876" mass="96282">MNERNRRERESTAHELNRMNEPEWTEEASDKELPTQPLPRATQMELLAPAGGPAPFTAALAGGADAIYCGLGNNFNARRGADNFDDESFARACRQAHLAGARVYVTVNVVVKWDEMQRVLRLIRRAWILGADAFIIQDWGLMAQVRQTWPEIECHVSTQANIHDTRGVAACKKLGVGRVTLSRELTKEEISTISKLGVELECFGHGALCFCYSGICHMSSMRGDRSANRGACAQPCRLPYELLNSKHEVVSMGGIDRRLCPKDYCTIDDVPDMIEAGVGSLKIEGRMKAPEYVYSVVSSYRQAIDAAEKGVDNQADVARRHRLLKRSFNRGLTNAYLHGTAGNEMMSYERSNNRGEIVGEVTGGRPLEDALERKSGLNGGRVKLRRYKQADVDLIAHAPIGKNDLLEIRPLDEPDKFLTALCPVDVEPGQTVTVRTSRVMQTGSTVRIIRSEAARVAAEQISSLEYPRKRAVDVAIIARIGQPFTVVLTTADGVASASAEGFVVEEARTKAVTSDELIEHVGRMGTSPFEAVSFDVQMDDTCGMSFSAVHKVRAAACEQLEAALLEEYQNREQKIAPLSRLAYQKEREAQDKEKLFAFDELAAKANASQAEVCVLVETPEQARVALKAGANRLYATTDALAETSWPEDLLAKVTPWLDEVCREIDHKRLDPYVATGRTVAVGNISELALAVERGAIPEVRECIPVHNDYALQALADMGAEGVWLNSELTLQEICHLARNASIPVGYMVSGRIRTMTTEHCILMSTGKCIHDCDACKLRLEEHTLRGIDDDYMPVRTDRHGRSKIWSPKLFDGVPEMAEMLSAGVKRFMVDATLLSTEQTREATSRVVAAIAATASGASLPARLKDASVGHLFSPIG</sequence>
<dbReference type="AlphaFoldDB" id="A0A9D6AF92"/>
<evidence type="ECO:0000259" key="2">
    <source>
        <dbReference type="Pfam" id="PF12392"/>
    </source>
</evidence>
<comment type="caution">
    <text evidence="3">The sequence shown here is derived from an EMBL/GenBank/DDBJ whole genome shotgun (WGS) entry which is preliminary data.</text>
</comment>
<dbReference type="PANTHER" id="PTHR30217:SF10">
    <property type="entry name" value="23S RRNA 5-HYDROXYCYTIDINE C2501 SYNTHASE"/>
    <property type="match status" value="1"/>
</dbReference>
<gene>
    <name evidence="3" type="ORF">HXK24_02820</name>
</gene>
<protein>
    <submittedName>
        <fullName evidence="3">U32 family peptidase</fullName>
    </submittedName>
</protein>
<accession>A0A9D6AF92</accession>
<evidence type="ECO:0000313" key="3">
    <source>
        <dbReference type="EMBL" id="MBF4802743.1"/>
    </source>
</evidence>
<dbReference type="InterPro" id="IPR020988">
    <property type="entry name" value="Pept_U32_collagenase"/>
</dbReference>
<evidence type="ECO:0000256" key="1">
    <source>
        <dbReference type="SAM" id="MobiDB-lite"/>
    </source>
</evidence>
<dbReference type="PANTHER" id="PTHR30217">
    <property type="entry name" value="PEPTIDASE U32 FAMILY"/>
    <property type="match status" value="1"/>
</dbReference>
<dbReference type="PROSITE" id="PS01276">
    <property type="entry name" value="PEPTIDASE_U32"/>
    <property type="match status" value="1"/>
</dbReference>
<dbReference type="Pfam" id="PF01136">
    <property type="entry name" value="Peptidase_U32"/>
    <property type="match status" value="2"/>
</dbReference>
<dbReference type="Proteomes" id="UP000787322">
    <property type="component" value="Unassembled WGS sequence"/>
</dbReference>
<dbReference type="InterPro" id="IPR001539">
    <property type="entry name" value="Peptidase_U32"/>
</dbReference>
<reference evidence="3" key="1">
    <citation type="submission" date="2020-04" db="EMBL/GenBank/DDBJ databases">
        <title>Deep metagenomics examines the oral microbiome during advanced dental caries in children, revealing novel taxa and co-occurrences with host molecules.</title>
        <authorList>
            <person name="Baker J.L."/>
            <person name="Morton J.T."/>
            <person name="Dinis M."/>
            <person name="Alvarez R."/>
            <person name="Tran N.C."/>
            <person name="Knight R."/>
            <person name="Edlund A."/>
        </authorList>
    </citation>
    <scope>NUCLEOTIDE SEQUENCE</scope>
    <source>
        <strain evidence="3">JCVI_3_bin.11</strain>
    </source>
</reference>
<feature type="domain" description="Peptidase U32 collagenase" evidence="2">
    <location>
        <begin position="459"/>
        <end position="564"/>
    </location>
</feature>
<feature type="compositionally biased region" description="Basic and acidic residues" evidence="1">
    <location>
        <begin position="1"/>
        <end position="21"/>
    </location>
</feature>
<name>A0A9D6AF92_9ACTN</name>
<organism evidence="3 4">
    <name type="scientific">Lancefieldella parvula</name>
    <dbReference type="NCBI Taxonomy" id="1382"/>
    <lineage>
        <taxon>Bacteria</taxon>
        <taxon>Bacillati</taxon>
        <taxon>Actinomycetota</taxon>
        <taxon>Coriobacteriia</taxon>
        <taxon>Coriobacteriales</taxon>
        <taxon>Atopobiaceae</taxon>
        <taxon>Lancefieldella</taxon>
    </lineage>
</organism>
<proteinExistence type="predicted"/>